<dbReference type="HAMAP" id="MF_00135">
    <property type="entry name" value="PRAI"/>
    <property type="match status" value="1"/>
</dbReference>
<evidence type="ECO:0000256" key="5">
    <source>
        <dbReference type="ARBA" id="ARBA00022605"/>
    </source>
</evidence>
<dbReference type="InterPro" id="IPR011060">
    <property type="entry name" value="RibuloseP-bd_barrel"/>
</dbReference>
<keyword evidence="7 9" id="KW-0057">Aromatic amino acid biosynthesis</keyword>
<dbReference type="Proteomes" id="UP000824109">
    <property type="component" value="Unassembled WGS sequence"/>
</dbReference>
<comment type="catalytic activity">
    <reaction evidence="1 9">
        <text>N-(5-phospho-beta-D-ribosyl)anthranilate = 1-(2-carboxyphenylamino)-1-deoxy-D-ribulose 5-phosphate</text>
        <dbReference type="Rhea" id="RHEA:21540"/>
        <dbReference type="ChEBI" id="CHEBI:18277"/>
        <dbReference type="ChEBI" id="CHEBI:58613"/>
        <dbReference type="EC" id="5.3.1.24"/>
    </reaction>
</comment>
<evidence type="ECO:0000256" key="10">
    <source>
        <dbReference type="SAM" id="MobiDB-lite"/>
    </source>
</evidence>
<proteinExistence type="inferred from homology"/>
<reference evidence="12" key="2">
    <citation type="journal article" date="2021" name="PeerJ">
        <title>Extensive microbial diversity within the chicken gut microbiome revealed by metagenomics and culture.</title>
        <authorList>
            <person name="Gilroy R."/>
            <person name="Ravi A."/>
            <person name="Getino M."/>
            <person name="Pursley I."/>
            <person name="Horton D.L."/>
            <person name="Alikhan N.F."/>
            <person name="Baker D."/>
            <person name="Gharbi K."/>
            <person name="Hall N."/>
            <person name="Watson M."/>
            <person name="Adriaenssens E.M."/>
            <person name="Foster-Nyarko E."/>
            <person name="Jarju S."/>
            <person name="Secka A."/>
            <person name="Antonio M."/>
            <person name="Oren A."/>
            <person name="Chaudhuri R.R."/>
            <person name="La Ragione R."/>
            <person name="Hildebrand F."/>
            <person name="Pallen M.J."/>
        </authorList>
    </citation>
    <scope>NUCLEOTIDE SEQUENCE</scope>
    <source>
        <strain evidence="12">USAMLcec3-3695</strain>
    </source>
</reference>
<evidence type="ECO:0000256" key="2">
    <source>
        <dbReference type="ARBA" id="ARBA00004664"/>
    </source>
</evidence>
<feature type="compositionally biased region" description="Basic and acidic residues" evidence="10">
    <location>
        <begin position="182"/>
        <end position="192"/>
    </location>
</feature>
<dbReference type="InterPro" id="IPR013785">
    <property type="entry name" value="Aldolase_TIM"/>
</dbReference>
<comment type="caution">
    <text evidence="12">The sequence shown here is derived from an EMBL/GenBank/DDBJ whole genome shotgun (WGS) entry which is preliminary data.</text>
</comment>
<keyword evidence="5 9" id="KW-0028">Amino-acid biosynthesis</keyword>
<comment type="pathway">
    <text evidence="2 9">Amino-acid biosynthesis; L-tryptophan biosynthesis; L-tryptophan from chorismate: step 3/5.</text>
</comment>
<organism evidence="12 13">
    <name type="scientific">Candidatus Ornithomonoglobus merdipullorum</name>
    <dbReference type="NCBI Taxonomy" id="2840895"/>
    <lineage>
        <taxon>Bacteria</taxon>
        <taxon>Bacillati</taxon>
        <taxon>Bacillota</taxon>
        <taxon>Clostridia</taxon>
        <taxon>Candidatus Ornithomonoglobus</taxon>
    </lineage>
</organism>
<evidence type="ECO:0000313" key="13">
    <source>
        <dbReference type="Proteomes" id="UP000824109"/>
    </source>
</evidence>
<dbReference type="InterPro" id="IPR001240">
    <property type="entry name" value="PRAI_dom"/>
</dbReference>
<evidence type="ECO:0000259" key="11">
    <source>
        <dbReference type="Pfam" id="PF00697"/>
    </source>
</evidence>
<dbReference type="CDD" id="cd00405">
    <property type="entry name" value="PRAI"/>
    <property type="match status" value="1"/>
</dbReference>
<dbReference type="EC" id="5.3.1.24" evidence="3 9"/>
<accession>A0A9D1MBH4</accession>
<dbReference type="AlphaFoldDB" id="A0A9D1MBH4"/>
<feature type="region of interest" description="Disordered" evidence="10">
    <location>
        <begin position="170"/>
        <end position="204"/>
    </location>
</feature>
<dbReference type="PANTHER" id="PTHR42894:SF1">
    <property type="entry name" value="N-(5'-PHOSPHORIBOSYL)ANTHRANILATE ISOMERASE"/>
    <property type="match status" value="1"/>
</dbReference>
<dbReference type="GO" id="GO:0000162">
    <property type="term" value="P:L-tryptophan biosynthetic process"/>
    <property type="evidence" value="ECO:0007669"/>
    <property type="project" value="UniProtKB-UniRule"/>
</dbReference>
<dbReference type="GO" id="GO:0004640">
    <property type="term" value="F:phosphoribosylanthranilate isomerase activity"/>
    <property type="evidence" value="ECO:0007669"/>
    <property type="project" value="UniProtKB-UniRule"/>
</dbReference>
<feature type="domain" description="N-(5'phosphoribosyl) anthranilate isomerase (PRAI)" evidence="11">
    <location>
        <begin position="4"/>
        <end position="197"/>
    </location>
</feature>
<dbReference type="InterPro" id="IPR044643">
    <property type="entry name" value="TrpF_fam"/>
</dbReference>
<name>A0A9D1MBH4_9FIRM</name>
<evidence type="ECO:0000256" key="1">
    <source>
        <dbReference type="ARBA" id="ARBA00001164"/>
    </source>
</evidence>
<dbReference type="Gene3D" id="3.20.20.70">
    <property type="entry name" value="Aldolase class I"/>
    <property type="match status" value="1"/>
</dbReference>
<dbReference type="EMBL" id="DVNB01000050">
    <property type="protein sequence ID" value="HIU57119.1"/>
    <property type="molecule type" value="Genomic_DNA"/>
</dbReference>
<evidence type="ECO:0000256" key="4">
    <source>
        <dbReference type="ARBA" id="ARBA00022272"/>
    </source>
</evidence>
<comment type="similarity">
    <text evidence="9">Belongs to the TrpF family.</text>
</comment>
<evidence type="ECO:0000256" key="9">
    <source>
        <dbReference type="HAMAP-Rule" id="MF_00135"/>
    </source>
</evidence>
<evidence type="ECO:0000256" key="7">
    <source>
        <dbReference type="ARBA" id="ARBA00023141"/>
    </source>
</evidence>
<evidence type="ECO:0000256" key="3">
    <source>
        <dbReference type="ARBA" id="ARBA00012572"/>
    </source>
</evidence>
<sequence length="204" mass="21860">MTGIKICGLTSEADAELVNEFDIDYAGVVMFFPKSRRNTDPDTAGRIVRTLRDSIIPVAVTVKPTHEEIEEAVRCGFKYIQVHGDVKKELIEGSPLPVIKAFNVDDLPMLGEYNTYSNIVGYVFDAADPGSGKTFDWDMLRGLDTGGRTVILAGGLNAENAAEAISRAAPDAVDVSSGTENDNGKGKSREKTAAFVSAVRSAEA</sequence>
<keyword evidence="8 9" id="KW-0413">Isomerase</keyword>
<gene>
    <name evidence="9" type="primary">trpF</name>
    <name evidence="12" type="ORF">IAA61_04820</name>
</gene>
<dbReference type="SUPFAM" id="SSF51366">
    <property type="entry name" value="Ribulose-phoshate binding barrel"/>
    <property type="match status" value="1"/>
</dbReference>
<protein>
    <recommendedName>
        <fullName evidence="4 9">N-(5'-phosphoribosyl)anthranilate isomerase</fullName>
        <shortName evidence="9">PRAI</shortName>
        <ecNumber evidence="3 9">5.3.1.24</ecNumber>
    </recommendedName>
</protein>
<keyword evidence="6 9" id="KW-0822">Tryptophan biosynthesis</keyword>
<reference evidence="12" key="1">
    <citation type="submission" date="2020-10" db="EMBL/GenBank/DDBJ databases">
        <authorList>
            <person name="Gilroy R."/>
        </authorList>
    </citation>
    <scope>NUCLEOTIDE SEQUENCE</scope>
    <source>
        <strain evidence="12">USAMLcec3-3695</strain>
    </source>
</reference>
<evidence type="ECO:0000256" key="8">
    <source>
        <dbReference type="ARBA" id="ARBA00023235"/>
    </source>
</evidence>
<evidence type="ECO:0000256" key="6">
    <source>
        <dbReference type="ARBA" id="ARBA00022822"/>
    </source>
</evidence>
<dbReference type="Pfam" id="PF00697">
    <property type="entry name" value="PRAI"/>
    <property type="match status" value="1"/>
</dbReference>
<evidence type="ECO:0000313" key="12">
    <source>
        <dbReference type="EMBL" id="HIU57119.1"/>
    </source>
</evidence>
<dbReference type="PANTHER" id="PTHR42894">
    <property type="entry name" value="N-(5'-PHOSPHORIBOSYL)ANTHRANILATE ISOMERASE"/>
    <property type="match status" value="1"/>
</dbReference>